<evidence type="ECO:0000256" key="2">
    <source>
        <dbReference type="ARBA" id="ARBA00023015"/>
    </source>
</evidence>
<evidence type="ECO:0000256" key="4">
    <source>
        <dbReference type="ARBA" id="ARBA00023159"/>
    </source>
</evidence>
<evidence type="ECO:0000313" key="8">
    <source>
        <dbReference type="Proteomes" id="UP000237749"/>
    </source>
</evidence>
<dbReference type="Pfam" id="PF12833">
    <property type="entry name" value="HTH_18"/>
    <property type="match status" value="1"/>
</dbReference>
<dbReference type="PANTHER" id="PTHR46796">
    <property type="entry name" value="HTH-TYPE TRANSCRIPTIONAL ACTIVATOR RHAS-RELATED"/>
    <property type="match status" value="1"/>
</dbReference>
<name>A0A2S6HXB8_9FIRM</name>
<dbReference type="PROSITE" id="PS01124">
    <property type="entry name" value="HTH_ARAC_FAMILY_2"/>
    <property type="match status" value="1"/>
</dbReference>
<dbReference type="GO" id="GO:0043565">
    <property type="term" value="F:sequence-specific DNA binding"/>
    <property type="evidence" value="ECO:0007669"/>
    <property type="project" value="InterPro"/>
</dbReference>
<keyword evidence="1" id="KW-0963">Cytoplasm</keyword>
<dbReference type="GO" id="GO:0003700">
    <property type="term" value="F:DNA-binding transcription factor activity"/>
    <property type="evidence" value="ECO:0007669"/>
    <property type="project" value="InterPro"/>
</dbReference>
<dbReference type="PROSITE" id="PS00041">
    <property type="entry name" value="HTH_ARAC_FAMILY_1"/>
    <property type="match status" value="1"/>
</dbReference>
<keyword evidence="2" id="KW-0805">Transcription regulation</keyword>
<dbReference type="Proteomes" id="UP000237749">
    <property type="component" value="Unassembled WGS sequence"/>
</dbReference>
<dbReference type="InterPro" id="IPR018062">
    <property type="entry name" value="HTH_AraC-typ_CS"/>
</dbReference>
<keyword evidence="8" id="KW-1185">Reference proteome</keyword>
<evidence type="ECO:0000256" key="5">
    <source>
        <dbReference type="ARBA" id="ARBA00023163"/>
    </source>
</evidence>
<dbReference type="OrthoDB" id="1007602at2"/>
<dbReference type="InterPro" id="IPR037923">
    <property type="entry name" value="HTH-like"/>
</dbReference>
<keyword evidence="5" id="KW-0804">Transcription</keyword>
<proteinExistence type="predicted"/>
<gene>
    <name evidence="7" type="ORF">BXY41_102307</name>
</gene>
<dbReference type="AlphaFoldDB" id="A0A2S6HXB8"/>
<evidence type="ECO:0000256" key="3">
    <source>
        <dbReference type="ARBA" id="ARBA00023125"/>
    </source>
</evidence>
<dbReference type="InterPro" id="IPR009057">
    <property type="entry name" value="Homeodomain-like_sf"/>
</dbReference>
<dbReference type="InterPro" id="IPR018060">
    <property type="entry name" value="HTH_AraC"/>
</dbReference>
<evidence type="ECO:0000256" key="1">
    <source>
        <dbReference type="ARBA" id="ARBA00022490"/>
    </source>
</evidence>
<dbReference type="RefSeq" id="WP_104435261.1">
    <property type="nucleotide sequence ID" value="NZ_PTJA01000002.1"/>
</dbReference>
<dbReference type="SMART" id="SM00342">
    <property type="entry name" value="HTH_ARAC"/>
    <property type="match status" value="1"/>
</dbReference>
<dbReference type="SUPFAM" id="SSF46689">
    <property type="entry name" value="Homeodomain-like"/>
    <property type="match status" value="2"/>
</dbReference>
<dbReference type="EMBL" id="PTJA01000002">
    <property type="protein sequence ID" value="PPK82617.1"/>
    <property type="molecule type" value="Genomic_DNA"/>
</dbReference>
<dbReference type="SUPFAM" id="SSF51215">
    <property type="entry name" value="Regulatory protein AraC"/>
    <property type="match status" value="1"/>
</dbReference>
<dbReference type="InterPro" id="IPR050204">
    <property type="entry name" value="AraC_XylS_family_regulators"/>
</dbReference>
<dbReference type="PANTHER" id="PTHR46796:SF13">
    <property type="entry name" value="HTH-TYPE TRANSCRIPTIONAL ACTIVATOR RHAS"/>
    <property type="match status" value="1"/>
</dbReference>
<comment type="caution">
    <text evidence="7">The sequence shown here is derived from an EMBL/GenBank/DDBJ whole genome shotgun (WGS) entry which is preliminary data.</text>
</comment>
<evidence type="ECO:0000313" key="7">
    <source>
        <dbReference type="EMBL" id="PPK82617.1"/>
    </source>
</evidence>
<accession>A0A2S6HXB8</accession>
<protein>
    <submittedName>
        <fullName evidence="7">AraC-like DNA-binding protein</fullName>
    </submittedName>
</protein>
<feature type="domain" description="HTH araC/xylS-type" evidence="6">
    <location>
        <begin position="193"/>
        <end position="291"/>
    </location>
</feature>
<evidence type="ECO:0000259" key="6">
    <source>
        <dbReference type="PROSITE" id="PS01124"/>
    </source>
</evidence>
<sequence length="315" mass="36258">MSKKKKTVIEFRDYDLPAHFPVLLLTGDHWRISDVPSGRLHIHNCLEIGLCETDSGTIKFEDTTYSFYAGDVTAISCDIPHTTFSAPGTNSKWSYLFVDMGELLHPFFSGADLHNVELFSFLDHHLNLIMGKINYSVIYSIVTEIMEEMKKQEPGYEIAVRGLFLALATNLMRAASLNHKKKDQTPENALVIAPALDFIRYHFMEDFPMEQLADLCSLSPAHFRRLFSSIMGNRPLEYLNTTRIRKASDLLRMTEESVLNISERVGFHSISSFNRHFLAIMGETPRDWRKQMSILKDQSLFKYNGWMYAEVLKKK</sequence>
<organism evidence="7 8">
    <name type="scientific">Lacrimispora xylanisolvens</name>
    <dbReference type="NCBI Taxonomy" id="384636"/>
    <lineage>
        <taxon>Bacteria</taxon>
        <taxon>Bacillati</taxon>
        <taxon>Bacillota</taxon>
        <taxon>Clostridia</taxon>
        <taxon>Lachnospirales</taxon>
        <taxon>Lachnospiraceae</taxon>
        <taxon>Lacrimispora</taxon>
    </lineage>
</organism>
<keyword evidence="3 7" id="KW-0238">DNA-binding</keyword>
<keyword evidence="4" id="KW-0010">Activator</keyword>
<reference evidence="7 8" key="1">
    <citation type="submission" date="2018-02" db="EMBL/GenBank/DDBJ databases">
        <title>Genomic Encyclopedia of Archaeal and Bacterial Type Strains, Phase II (KMG-II): from individual species to whole genera.</title>
        <authorList>
            <person name="Goeker M."/>
        </authorList>
    </citation>
    <scope>NUCLEOTIDE SEQUENCE [LARGE SCALE GENOMIC DNA]</scope>
    <source>
        <strain evidence="7 8">DSM 3808</strain>
    </source>
</reference>
<dbReference type="Gene3D" id="1.10.10.60">
    <property type="entry name" value="Homeodomain-like"/>
    <property type="match status" value="2"/>
</dbReference>